<evidence type="ECO:0000313" key="2">
    <source>
        <dbReference type="EMBL" id="CAI6370040.1"/>
    </source>
</evidence>
<dbReference type="SUPFAM" id="SSF53098">
    <property type="entry name" value="Ribonuclease H-like"/>
    <property type="match status" value="1"/>
</dbReference>
<dbReference type="PANTHER" id="PTHR46289:SF14">
    <property type="entry name" value="DUF4371 DOMAIN-CONTAINING PROTEIN"/>
    <property type="match status" value="1"/>
</dbReference>
<accession>A0AAV0XNI0</accession>
<dbReference type="InterPro" id="IPR052958">
    <property type="entry name" value="IFN-induced_PKR_regulator"/>
</dbReference>
<feature type="domain" description="HAT C-terminal dimerisation" evidence="1">
    <location>
        <begin position="204"/>
        <end position="260"/>
    </location>
</feature>
<dbReference type="Proteomes" id="UP001160148">
    <property type="component" value="Unassembled WGS sequence"/>
</dbReference>
<proteinExistence type="predicted"/>
<dbReference type="InterPro" id="IPR008906">
    <property type="entry name" value="HATC_C_dom"/>
</dbReference>
<dbReference type="GO" id="GO:0046983">
    <property type="term" value="F:protein dimerization activity"/>
    <property type="evidence" value="ECO:0007669"/>
    <property type="project" value="InterPro"/>
</dbReference>
<evidence type="ECO:0000259" key="1">
    <source>
        <dbReference type="Pfam" id="PF05699"/>
    </source>
</evidence>
<organism evidence="2 3">
    <name type="scientific">Macrosiphum euphorbiae</name>
    <name type="common">potato aphid</name>
    <dbReference type="NCBI Taxonomy" id="13131"/>
    <lineage>
        <taxon>Eukaryota</taxon>
        <taxon>Metazoa</taxon>
        <taxon>Ecdysozoa</taxon>
        <taxon>Arthropoda</taxon>
        <taxon>Hexapoda</taxon>
        <taxon>Insecta</taxon>
        <taxon>Pterygota</taxon>
        <taxon>Neoptera</taxon>
        <taxon>Paraneoptera</taxon>
        <taxon>Hemiptera</taxon>
        <taxon>Sternorrhyncha</taxon>
        <taxon>Aphidomorpha</taxon>
        <taxon>Aphidoidea</taxon>
        <taxon>Aphididae</taxon>
        <taxon>Macrosiphini</taxon>
        <taxon>Macrosiphum</taxon>
    </lineage>
</organism>
<reference evidence="2 3" key="1">
    <citation type="submission" date="2023-01" db="EMBL/GenBank/DDBJ databases">
        <authorList>
            <person name="Whitehead M."/>
        </authorList>
    </citation>
    <scope>NUCLEOTIDE SEQUENCE [LARGE SCALE GENOMIC DNA]</scope>
</reference>
<gene>
    <name evidence="2" type="ORF">MEUPH1_LOCUS24206</name>
</gene>
<dbReference type="Pfam" id="PF05699">
    <property type="entry name" value="Dimer_Tnp_hAT"/>
    <property type="match status" value="1"/>
</dbReference>
<comment type="caution">
    <text evidence="2">The sequence shown here is derived from an EMBL/GenBank/DDBJ whole genome shotgun (WGS) entry which is preliminary data.</text>
</comment>
<dbReference type="EMBL" id="CARXXK010000155">
    <property type="protein sequence ID" value="CAI6370040.1"/>
    <property type="molecule type" value="Genomic_DNA"/>
</dbReference>
<dbReference type="PANTHER" id="PTHR46289">
    <property type="entry name" value="52 KDA REPRESSOR OF THE INHIBITOR OF THE PROTEIN KINASE-LIKE PROTEIN-RELATED"/>
    <property type="match status" value="1"/>
</dbReference>
<sequence>MASLKVKLKACSLPLLPSLVEEHNKQVEQKITMMRTDEKFNAIFEEAKQFSEEHFGDFNMNNLMSFRNRKRNVVRRSVIDIILQQLSDRFDKNTISVMKDIGLLSIKRIKEVGPVPQDAFSKICDVYGIDQERVRNDYILLKSVIKDLDLNLLTKLPAKLHDDYEEHISDSNESNGEDEEEQQNLNNFGSLGNIFEIINTMNIKSEFEHLYTIIKISLTLPTSSCTVERSFSKLKIIKSRLRSTMDQNRLENLMIISCEQDINIDVSKVTDTFARKTPVLTKLLTF</sequence>
<dbReference type="AlphaFoldDB" id="A0AAV0XNI0"/>
<keyword evidence="3" id="KW-1185">Reference proteome</keyword>
<name>A0AAV0XNI0_9HEMI</name>
<evidence type="ECO:0000313" key="3">
    <source>
        <dbReference type="Proteomes" id="UP001160148"/>
    </source>
</evidence>
<dbReference type="InterPro" id="IPR012337">
    <property type="entry name" value="RNaseH-like_sf"/>
</dbReference>
<protein>
    <recommendedName>
        <fullName evidence="1">HAT C-terminal dimerisation domain-containing protein</fullName>
    </recommendedName>
</protein>